<comment type="caution">
    <text evidence="2">The sequence shown here is derived from an EMBL/GenBank/DDBJ whole genome shotgun (WGS) entry which is preliminary data.</text>
</comment>
<evidence type="ECO:0000256" key="1">
    <source>
        <dbReference type="SAM" id="MobiDB-lite"/>
    </source>
</evidence>
<dbReference type="Proteomes" id="UP001575105">
    <property type="component" value="Unassembled WGS sequence"/>
</dbReference>
<accession>A0ABV4U3J9</accession>
<sequence>MSKHEAESTAGESHPLEPVTYRIEELQPKRPITPALTRALRIHRSLVLYFTQPLCKEPNGRRTSGRHGFESCGGLDGSAEKPAGEILQHETCLLDYLDRLDRLGRPLDHLSTWHGSEPVPPEIPDNVRINVGWRLHPIGEEPLAVNGAQIRLLVDVLLQAEPDETMRAMLDLISHLGESRRGTPIGWAGVEVFRWQYPHEISRGVEQMDEVLTFEQQMTMAGWKPLWPNDGDRAPSREHGEPAPAMSTPMSKTECARRYLNNPSARTRDFDDYVMSACRVEQVSKYKWSIDLSTLDEATRRRVEEPLR</sequence>
<dbReference type="RefSeq" id="WP_425344344.1">
    <property type="nucleotide sequence ID" value="NZ_JBGUBD010000002.1"/>
</dbReference>
<evidence type="ECO:0000313" key="2">
    <source>
        <dbReference type="EMBL" id="MFA9477419.1"/>
    </source>
</evidence>
<feature type="region of interest" description="Disordered" evidence="1">
    <location>
        <begin position="229"/>
        <end position="252"/>
    </location>
</feature>
<protein>
    <submittedName>
        <fullName evidence="2">Uncharacterized protein</fullName>
    </submittedName>
</protein>
<gene>
    <name evidence="2" type="ORF">ACERK3_03825</name>
</gene>
<proteinExistence type="predicted"/>
<name>A0ABV4U3J9_9BACT</name>
<keyword evidence="3" id="KW-1185">Reference proteome</keyword>
<reference evidence="2 3" key="1">
    <citation type="submission" date="2024-08" db="EMBL/GenBank/DDBJ databases">
        <title>Whole-genome sequencing of halo(alkali)philic microorganisms from hypersaline lakes.</title>
        <authorList>
            <person name="Sorokin D.Y."/>
            <person name="Merkel A.Y."/>
            <person name="Messina E."/>
            <person name="Yakimov M."/>
        </authorList>
    </citation>
    <scope>NUCLEOTIDE SEQUENCE [LARGE SCALE GENOMIC DNA]</scope>
    <source>
        <strain evidence="2 3">AB-hyl4</strain>
    </source>
</reference>
<organism evidence="2 3">
    <name type="scientific">Natronomicrosphaera hydrolytica</name>
    <dbReference type="NCBI Taxonomy" id="3242702"/>
    <lineage>
        <taxon>Bacteria</taxon>
        <taxon>Pseudomonadati</taxon>
        <taxon>Planctomycetota</taxon>
        <taxon>Phycisphaerae</taxon>
        <taxon>Phycisphaerales</taxon>
        <taxon>Phycisphaeraceae</taxon>
        <taxon>Natronomicrosphaera</taxon>
    </lineage>
</organism>
<evidence type="ECO:0000313" key="3">
    <source>
        <dbReference type="Proteomes" id="UP001575105"/>
    </source>
</evidence>
<dbReference type="EMBL" id="JBGUBD010000002">
    <property type="protein sequence ID" value="MFA9477419.1"/>
    <property type="molecule type" value="Genomic_DNA"/>
</dbReference>
<feature type="compositionally biased region" description="Basic and acidic residues" evidence="1">
    <location>
        <begin position="230"/>
        <end position="241"/>
    </location>
</feature>